<evidence type="ECO:0000256" key="6">
    <source>
        <dbReference type="ARBA" id="ARBA00022806"/>
    </source>
</evidence>
<evidence type="ECO:0000313" key="16">
    <source>
        <dbReference type="Proteomes" id="UP000510647"/>
    </source>
</evidence>
<dbReference type="GO" id="GO:0003723">
    <property type="term" value="F:RNA binding"/>
    <property type="evidence" value="ECO:0007669"/>
    <property type="project" value="TreeGrafter"/>
</dbReference>
<feature type="compositionally biased region" description="Basic and acidic residues" evidence="11">
    <location>
        <begin position="263"/>
        <end position="274"/>
    </location>
</feature>
<evidence type="ECO:0000256" key="7">
    <source>
        <dbReference type="ARBA" id="ARBA00022840"/>
    </source>
</evidence>
<dbReference type="InterPro" id="IPR011709">
    <property type="entry name" value="DEAD-box_helicase_OB_fold"/>
</dbReference>
<dbReference type="PANTHER" id="PTHR18934:SF85">
    <property type="entry name" value="ATP-DEPENDENT RNA HELICASE DHX8"/>
    <property type="match status" value="1"/>
</dbReference>
<dbReference type="GO" id="GO:0003724">
    <property type="term" value="F:RNA helicase activity"/>
    <property type="evidence" value="ECO:0007669"/>
    <property type="project" value="UniProtKB-EC"/>
</dbReference>
<evidence type="ECO:0000259" key="12">
    <source>
        <dbReference type="PROSITE" id="PS50126"/>
    </source>
</evidence>
<dbReference type="PROSITE" id="PS00690">
    <property type="entry name" value="DEAH_ATP_HELICASE"/>
    <property type="match status" value="1"/>
</dbReference>
<keyword evidence="9" id="KW-0539">Nucleus</keyword>
<dbReference type="InterPro" id="IPR001650">
    <property type="entry name" value="Helicase_C-like"/>
</dbReference>
<keyword evidence="3" id="KW-0507">mRNA processing</keyword>
<keyword evidence="4" id="KW-0547">Nucleotide-binding</keyword>
<keyword evidence="5" id="KW-0378">Hydrolase</keyword>
<dbReference type="GO" id="GO:0005684">
    <property type="term" value="C:U2-type spliceosomal complex"/>
    <property type="evidence" value="ECO:0007669"/>
    <property type="project" value="UniProtKB-ARBA"/>
</dbReference>
<comment type="catalytic activity">
    <reaction evidence="10">
        <text>ATP + H2O = ADP + phosphate + H(+)</text>
        <dbReference type="Rhea" id="RHEA:13065"/>
        <dbReference type="ChEBI" id="CHEBI:15377"/>
        <dbReference type="ChEBI" id="CHEBI:15378"/>
        <dbReference type="ChEBI" id="CHEBI:30616"/>
        <dbReference type="ChEBI" id="CHEBI:43474"/>
        <dbReference type="ChEBI" id="CHEBI:456216"/>
        <dbReference type="EC" id="3.6.4.13"/>
    </reaction>
</comment>
<evidence type="ECO:0000256" key="4">
    <source>
        <dbReference type="ARBA" id="ARBA00022741"/>
    </source>
</evidence>
<dbReference type="InterPro" id="IPR014001">
    <property type="entry name" value="Helicase_ATP-bd"/>
</dbReference>
<dbReference type="EMBL" id="CP059270">
    <property type="protein sequence ID" value="QLQ80503.1"/>
    <property type="molecule type" value="Genomic_DNA"/>
</dbReference>
<dbReference type="Proteomes" id="UP000510647">
    <property type="component" value="Chromosome 4"/>
</dbReference>
<protein>
    <recommendedName>
        <fullName evidence="2">RNA helicase</fullName>
        <ecNumber evidence="2">3.6.4.13</ecNumber>
    </recommendedName>
</protein>
<dbReference type="OrthoDB" id="10253254at2759"/>
<dbReference type="PROSITE" id="PS51194">
    <property type="entry name" value="HELICASE_CTER"/>
    <property type="match status" value="1"/>
</dbReference>
<dbReference type="InterPro" id="IPR003029">
    <property type="entry name" value="S1_domain"/>
</dbReference>
<reference evidence="15 16" key="1">
    <citation type="submission" date="2020-06" db="EMBL/GenBank/DDBJ databases">
        <title>The yeast mating-type switching endonuclease HO is a domesticated member of an unorthodox homing genetic element family.</title>
        <authorList>
            <person name="Coughlan A.Y."/>
            <person name="Lombardi L."/>
            <person name="Braun-Galleani S."/>
            <person name="Martos A.R."/>
            <person name="Galeote V."/>
            <person name="Bigey F."/>
            <person name="Dequin S."/>
            <person name="Byrne K.P."/>
            <person name="Wolfe K.H."/>
        </authorList>
    </citation>
    <scope>NUCLEOTIDE SEQUENCE [LARGE SCALE GENOMIC DNA]</scope>
    <source>
        <strain evidence="15 16">CBS2947</strain>
    </source>
</reference>
<evidence type="ECO:0000256" key="1">
    <source>
        <dbReference type="ARBA" id="ARBA00004123"/>
    </source>
</evidence>
<dbReference type="AlphaFoldDB" id="A0A7H9HTE2"/>
<dbReference type="PANTHER" id="PTHR18934">
    <property type="entry name" value="ATP-DEPENDENT RNA HELICASE"/>
    <property type="match status" value="1"/>
</dbReference>
<evidence type="ECO:0000256" key="11">
    <source>
        <dbReference type="SAM" id="MobiDB-lite"/>
    </source>
</evidence>
<evidence type="ECO:0000259" key="13">
    <source>
        <dbReference type="PROSITE" id="PS51192"/>
    </source>
</evidence>
<dbReference type="SUPFAM" id="SSF52540">
    <property type="entry name" value="P-loop containing nucleoside triphosphate hydrolases"/>
    <property type="match status" value="1"/>
</dbReference>
<evidence type="ECO:0000256" key="5">
    <source>
        <dbReference type="ARBA" id="ARBA00022801"/>
    </source>
</evidence>
<feature type="domain" description="Helicase ATP-binding" evidence="13">
    <location>
        <begin position="481"/>
        <end position="644"/>
    </location>
</feature>
<dbReference type="SMART" id="SM00490">
    <property type="entry name" value="HELICc"/>
    <property type="match status" value="1"/>
</dbReference>
<feature type="domain" description="Helicase C-terminal" evidence="14">
    <location>
        <begin position="666"/>
        <end position="842"/>
    </location>
</feature>
<dbReference type="SMART" id="SM00847">
    <property type="entry name" value="HA2"/>
    <property type="match status" value="1"/>
</dbReference>
<evidence type="ECO:0000259" key="14">
    <source>
        <dbReference type="PROSITE" id="PS51194"/>
    </source>
</evidence>
<dbReference type="PROSITE" id="PS50126">
    <property type="entry name" value="S1"/>
    <property type="match status" value="1"/>
</dbReference>
<keyword evidence="16" id="KW-1185">Reference proteome</keyword>
<evidence type="ECO:0000313" key="15">
    <source>
        <dbReference type="EMBL" id="QLQ80503.1"/>
    </source>
</evidence>
<dbReference type="FunFam" id="3.40.50.300:FF:000007">
    <property type="entry name" value="Pre-mRNA-splicing factor ATP-dependent RNA helicase"/>
    <property type="match status" value="1"/>
</dbReference>
<evidence type="ECO:0000256" key="2">
    <source>
        <dbReference type="ARBA" id="ARBA00012552"/>
    </source>
</evidence>
<dbReference type="GO" id="GO:0065003">
    <property type="term" value="P:protein-containing complex assembly"/>
    <property type="evidence" value="ECO:0007669"/>
    <property type="project" value="UniProtKB-ARBA"/>
</dbReference>
<dbReference type="InterPro" id="IPR012340">
    <property type="entry name" value="NA-bd_OB-fold"/>
</dbReference>
<comment type="subcellular location">
    <subcellularLocation>
        <location evidence="1">Nucleus</location>
    </subcellularLocation>
</comment>
<dbReference type="Pfam" id="PF00271">
    <property type="entry name" value="Helicase_C"/>
    <property type="match status" value="1"/>
</dbReference>
<name>A0A7H9HTE2_9SACH</name>
<dbReference type="FunFam" id="2.40.50.140:FF:000061">
    <property type="entry name" value="ATP-dependent RNA helicase DHX8"/>
    <property type="match status" value="1"/>
</dbReference>
<evidence type="ECO:0000256" key="3">
    <source>
        <dbReference type="ARBA" id="ARBA00022664"/>
    </source>
</evidence>
<dbReference type="CDD" id="cd18791">
    <property type="entry name" value="SF2_C_RHA"/>
    <property type="match status" value="1"/>
</dbReference>
<dbReference type="GO" id="GO:0022613">
    <property type="term" value="P:ribonucleoprotein complex biogenesis"/>
    <property type="evidence" value="ECO:0007669"/>
    <property type="project" value="UniProtKB-ARBA"/>
</dbReference>
<dbReference type="CDD" id="cd05684">
    <property type="entry name" value="S1_DHX8_helicase"/>
    <property type="match status" value="1"/>
</dbReference>
<evidence type="ECO:0000256" key="9">
    <source>
        <dbReference type="ARBA" id="ARBA00023242"/>
    </source>
</evidence>
<dbReference type="InterPro" id="IPR007502">
    <property type="entry name" value="Helicase-assoc_dom"/>
</dbReference>
<gene>
    <name evidence="15" type="ORF">HG537_0D05030</name>
</gene>
<keyword evidence="7" id="KW-0067">ATP-binding</keyword>
<accession>A0A7H9HTE2</accession>
<dbReference type="Pfam" id="PF04408">
    <property type="entry name" value="WHD_HA2"/>
    <property type="match status" value="1"/>
</dbReference>
<dbReference type="Pfam" id="PF13401">
    <property type="entry name" value="AAA_22"/>
    <property type="match status" value="1"/>
</dbReference>
<keyword evidence="8" id="KW-0508">mRNA splicing</keyword>
<dbReference type="InterPro" id="IPR049621">
    <property type="entry name" value="S1_DHX8_helicase"/>
</dbReference>
<dbReference type="Gene3D" id="3.40.50.300">
    <property type="entry name" value="P-loop containing nucleotide triphosphate hydrolases"/>
    <property type="match status" value="2"/>
</dbReference>
<dbReference type="InterPro" id="IPR002464">
    <property type="entry name" value="DNA/RNA_helicase_DEAH_CS"/>
</dbReference>
<feature type="domain" description="S1 motif" evidence="12">
    <location>
        <begin position="179"/>
        <end position="251"/>
    </location>
</feature>
<dbReference type="Gene3D" id="2.40.50.140">
    <property type="entry name" value="Nucleic acid-binding proteins"/>
    <property type="match status" value="1"/>
</dbReference>
<evidence type="ECO:0000256" key="10">
    <source>
        <dbReference type="ARBA" id="ARBA00047984"/>
    </source>
</evidence>
<dbReference type="Gene3D" id="1.20.120.1080">
    <property type="match status" value="1"/>
</dbReference>
<dbReference type="Pfam" id="PF00575">
    <property type="entry name" value="S1"/>
    <property type="match status" value="1"/>
</dbReference>
<dbReference type="GO" id="GO:0071013">
    <property type="term" value="C:catalytic step 2 spliceosome"/>
    <property type="evidence" value="ECO:0007669"/>
    <property type="project" value="TreeGrafter"/>
</dbReference>
<dbReference type="SMART" id="SM00487">
    <property type="entry name" value="DEXDc"/>
    <property type="match status" value="1"/>
</dbReference>
<keyword evidence="6" id="KW-0347">Helicase</keyword>
<feature type="region of interest" description="Disordered" evidence="11">
    <location>
        <begin position="412"/>
        <end position="432"/>
    </location>
</feature>
<dbReference type="GO" id="GO:0016887">
    <property type="term" value="F:ATP hydrolysis activity"/>
    <property type="evidence" value="ECO:0007669"/>
    <property type="project" value="InterPro"/>
</dbReference>
<dbReference type="FunFam" id="1.20.120.1080:FF:000001">
    <property type="entry name" value="Pre-mRNA-splicing factor ATP-dependent RNA helicase"/>
    <property type="match status" value="1"/>
</dbReference>
<proteinExistence type="predicted"/>
<dbReference type="SUPFAM" id="SSF50249">
    <property type="entry name" value="Nucleic acid-binding proteins"/>
    <property type="match status" value="1"/>
</dbReference>
<feature type="region of interest" description="Disordered" evidence="11">
    <location>
        <begin position="263"/>
        <end position="294"/>
    </location>
</feature>
<dbReference type="SMART" id="SM00316">
    <property type="entry name" value="S1"/>
    <property type="match status" value="1"/>
</dbReference>
<dbReference type="GO" id="GO:0000390">
    <property type="term" value="P:spliceosomal complex disassembly"/>
    <property type="evidence" value="ECO:0007669"/>
    <property type="project" value="TreeGrafter"/>
</dbReference>
<organism evidence="15 16">
    <name type="scientific">Torulaspora globosa</name>
    <dbReference type="NCBI Taxonomy" id="48254"/>
    <lineage>
        <taxon>Eukaryota</taxon>
        <taxon>Fungi</taxon>
        <taxon>Dikarya</taxon>
        <taxon>Ascomycota</taxon>
        <taxon>Saccharomycotina</taxon>
        <taxon>Saccharomycetes</taxon>
        <taxon>Saccharomycetales</taxon>
        <taxon>Saccharomycetaceae</taxon>
        <taxon>Torulaspora</taxon>
    </lineage>
</organism>
<dbReference type="FunFam" id="3.40.50.300:FF:000191">
    <property type="entry name" value="Pre-mRNA-splicing factor ATP-dependent RNA helicase"/>
    <property type="match status" value="1"/>
</dbReference>
<dbReference type="EC" id="3.6.4.13" evidence="2"/>
<sequence>MSDELAEILGTEDGVVIDFVRNIKCKSQNVREFEQKIEALDVGLSRDAIHQVWKLLSTAEGARDPRLEIARILRDSIAVDDPVVVDFIINTAGLCKTLEELQMRLRDMDCGINDAVASEIYRKVKSLNSLAGNYGTMRPVKPERPGKLESANSKFKLNDAKRNSIPVSGIDLDVSPILGKVYRGSVKNITAFGCFVQLMGIQRPECDGLVHISEMSTTRVRTPGDVVRMGQQVFVRVLRIQANGKISLSMKNIDQVTGEEIFEEKFDQQPEPRGRQSSRSTYGGRSGVKAVERRPLTSPERWEIKQLIGSGAASIEDYPELNRDVGKEHADASGSLVRKSDENTQAIEIEMNSDDEPTFLKAQLEKGVKKYEPPKTAKVPKGALNRVAVNGSQLMKSHREEKARLKREIEQQIRKKRAEEDPTKNARDDRREVEGLRQQLIVTEWERSRMQEDISYGKRETRPISAQRQSLPVYKMKSELLQAVQDNQFLVIVGETGSGKTTQITQYLNEAGYGSRGIIGCTQPRRVAAVSVSKRVAEEFGCKLGAEVGYTIRFEDNTSPQTRIKYMTDGMLQREALLDPVMSKYSVVMLDEAHERTVATDVLFGLLKKAAQARPDLKVIVTSATLDSAKFSEYFCQCPVIKIPGKTFPVEVLYSQNPQMDYIESALDTVMEIHINEAAGDILVFLTGQDEIDSCCEILYQRVKTLGDSIGKLLILPVYSALPSEVQSKIFEPTPEGTRKVVFATNIAETSITIDGIYYVIDPGFAKMNTFNPRIGMEQLVVSPISQAQANQRKGRAGRTGPGKCYRLYTESAFYNEMLPNTIPEIQRQNLAYTILMLKAMGINDILSFEFMDRPPKNLMLRALEELFNLQALDDDGILTELGLRMSQFPMEPELSRALLSSIANLCSEDIITIISMLSVQNVFYRPKDKYQEADNKKARFHHPLGDHLTLLNVYNRWQQANCTEQFCTLNYLHYRHLKRARDVRNQLVALFNRFHLPVQSGHGDPDSIRRSLASGFFMNAAKRDSQVGYKTICGGTAVGIHPSSSLFGKEYEYVIYHTLVLTSREYMAQVTAIDPNWLLESAPHFYKAAEEDSQSRKKAKIAPLYNKFAKDQNSWKLSSIRQSRERALGARR</sequence>
<dbReference type="PROSITE" id="PS51192">
    <property type="entry name" value="HELICASE_ATP_BIND_1"/>
    <property type="match status" value="1"/>
</dbReference>
<evidence type="ECO:0000256" key="8">
    <source>
        <dbReference type="ARBA" id="ARBA00023187"/>
    </source>
</evidence>
<dbReference type="InterPro" id="IPR048333">
    <property type="entry name" value="HA2_WH"/>
</dbReference>
<dbReference type="InterPro" id="IPR049945">
    <property type="entry name" value="AAA_22"/>
</dbReference>
<dbReference type="Pfam" id="PF07717">
    <property type="entry name" value="OB_NTP_bind"/>
    <property type="match status" value="1"/>
</dbReference>
<dbReference type="InterPro" id="IPR027417">
    <property type="entry name" value="P-loop_NTPase"/>
</dbReference>
<dbReference type="Pfam" id="PF21010">
    <property type="entry name" value="HA2_C"/>
    <property type="match status" value="1"/>
</dbReference>
<dbReference type="GO" id="GO:0005524">
    <property type="term" value="F:ATP binding"/>
    <property type="evidence" value="ECO:0007669"/>
    <property type="project" value="UniProtKB-KW"/>
</dbReference>